<name>A0ABR4QHC8_9CEST</name>
<organism evidence="1 2">
    <name type="scientific">Taenia crassiceps</name>
    <dbReference type="NCBI Taxonomy" id="6207"/>
    <lineage>
        <taxon>Eukaryota</taxon>
        <taxon>Metazoa</taxon>
        <taxon>Spiralia</taxon>
        <taxon>Lophotrochozoa</taxon>
        <taxon>Platyhelminthes</taxon>
        <taxon>Cestoda</taxon>
        <taxon>Eucestoda</taxon>
        <taxon>Cyclophyllidea</taxon>
        <taxon>Taeniidae</taxon>
        <taxon>Taenia</taxon>
    </lineage>
</organism>
<gene>
    <name evidence="1" type="ORF">TcWFU_004611</name>
</gene>
<evidence type="ECO:0000313" key="2">
    <source>
        <dbReference type="Proteomes" id="UP001651158"/>
    </source>
</evidence>
<keyword evidence="2" id="KW-1185">Reference proteome</keyword>
<dbReference type="EMBL" id="JAKROA010000003">
    <property type="protein sequence ID" value="KAL5108864.1"/>
    <property type="molecule type" value="Genomic_DNA"/>
</dbReference>
<protein>
    <submittedName>
        <fullName evidence="1">Uncharacterized protein</fullName>
    </submittedName>
</protein>
<accession>A0ABR4QHC8</accession>
<comment type="caution">
    <text evidence="1">The sequence shown here is derived from an EMBL/GenBank/DDBJ whole genome shotgun (WGS) entry which is preliminary data.</text>
</comment>
<sequence>MLQRRLQHGFIDYAATINKQQAGRCGNWVHQPPCCDYSCLANWLLLQLRAKLKQLHWKDSHPSYEGICYILRSKKGVLPLAHKPEQQESLKTQKKSATL</sequence>
<proteinExistence type="predicted"/>
<dbReference type="Proteomes" id="UP001651158">
    <property type="component" value="Unassembled WGS sequence"/>
</dbReference>
<evidence type="ECO:0000313" key="1">
    <source>
        <dbReference type="EMBL" id="KAL5108864.1"/>
    </source>
</evidence>
<reference evidence="1 2" key="1">
    <citation type="journal article" date="2022" name="Front. Cell. Infect. Microbiol.">
        <title>The Genomes of Two Strains of Taenia crassiceps the Animal Model for the Study of Human Cysticercosis.</title>
        <authorList>
            <person name="Bobes R.J."/>
            <person name="Estrada K."/>
            <person name="Rios-Valencia D.G."/>
            <person name="Calderon-Gallegos A."/>
            <person name="de la Torre P."/>
            <person name="Carrero J.C."/>
            <person name="Sanchez-Flores A."/>
            <person name="Laclette J.P."/>
        </authorList>
    </citation>
    <scope>NUCLEOTIDE SEQUENCE [LARGE SCALE GENOMIC DNA]</scope>
    <source>
        <strain evidence="1">WFUcys</strain>
    </source>
</reference>